<sequence>MGITILREEVKALEGFGKLQQEERAALLIERGMEIEERDREIGEFLGTDEVTRALIRGLITLGADKQWELTVNEANQYIKTIQDTHNELTNERMVKYMEDKKRWEEHMKYYYHTTSPKTHNLITEVGMTDIEDITQLKGTNDNTPKEELEPFEDYTSSDEETYTNKRHREMTIDHTGDKENAQNTNQKSRMQVKNRKGKNLFIEDQSIMIANDNEIIMSNSGKSNKNTSQHNPKEVKDFKYFAGIVEYSLKEKDQQKIINSLNNVENDEPLLPYTINRLGTTHNEHMIPYVYVGFYYKKKRDNFCKNDHVIKNIGKFKPLRWMDAVDEQITIIFEHIPKAITQSELETHIEKEIGKIITIEDIRQDSKHEEWSVKAKVDVRYTEKKLLDTWGFYLQNGKFIMVRPLNFRRQEIDSCNDNVAMIMSIEKEILYEKVTSELNKITGVSLWQLIPDDSDKQETYSVRVQFRSKEARREVAFSWIATPNHRGNYRPTSSNRNYVRGSNNNQSHQGFREYNEKRNGKKRCDICKIHKQVNNNNSIFPTTRNYRNNRYENYKLELQSNDKRDYGGNPIYVNRTNGNRNISSISQGRPNEYRPDPTATTATNTTTTTTKYNRPRDD</sequence>
<feature type="compositionally biased region" description="Polar residues" evidence="1">
    <location>
        <begin position="575"/>
        <end position="590"/>
    </location>
</feature>
<feature type="region of interest" description="Disordered" evidence="1">
    <location>
        <begin position="560"/>
        <end position="619"/>
    </location>
</feature>
<feature type="compositionally biased region" description="Low complexity" evidence="1">
    <location>
        <begin position="599"/>
        <end position="611"/>
    </location>
</feature>
<dbReference type="OrthoDB" id="2493061at2759"/>
<reference evidence="2" key="1">
    <citation type="submission" date="2019-10" db="EMBL/GenBank/DDBJ databases">
        <title>Conservation and host-specific expression of non-tandemly repeated heterogenous ribosome RNA gene in arbuscular mycorrhizal fungi.</title>
        <authorList>
            <person name="Maeda T."/>
            <person name="Kobayashi Y."/>
            <person name="Nakagawa T."/>
            <person name="Ezawa T."/>
            <person name="Yamaguchi K."/>
            <person name="Bino T."/>
            <person name="Nishimoto Y."/>
            <person name="Shigenobu S."/>
            <person name="Kawaguchi M."/>
        </authorList>
    </citation>
    <scope>NUCLEOTIDE SEQUENCE</scope>
    <source>
        <strain evidence="2">HR1</strain>
    </source>
</reference>
<protein>
    <submittedName>
        <fullName evidence="2">Uncharacterized protein</fullName>
    </submittedName>
</protein>
<dbReference type="Proteomes" id="UP000615446">
    <property type="component" value="Unassembled WGS sequence"/>
</dbReference>
<evidence type="ECO:0000256" key="1">
    <source>
        <dbReference type="SAM" id="MobiDB-lite"/>
    </source>
</evidence>
<dbReference type="AlphaFoldDB" id="A0A8H3LQD7"/>
<feature type="region of interest" description="Disordered" evidence="1">
    <location>
        <begin position="137"/>
        <end position="162"/>
    </location>
</feature>
<evidence type="ECO:0000313" key="2">
    <source>
        <dbReference type="EMBL" id="GES91179.1"/>
    </source>
</evidence>
<feature type="compositionally biased region" description="Acidic residues" evidence="1">
    <location>
        <begin position="150"/>
        <end position="162"/>
    </location>
</feature>
<proteinExistence type="predicted"/>
<gene>
    <name evidence="2" type="ORF">RCL2_001801100</name>
</gene>
<comment type="caution">
    <text evidence="2">The sequence shown here is derived from an EMBL/GenBank/DDBJ whole genome shotgun (WGS) entry which is preliminary data.</text>
</comment>
<feature type="region of interest" description="Disordered" evidence="1">
    <location>
        <begin position="489"/>
        <end position="518"/>
    </location>
</feature>
<dbReference type="EMBL" id="BLAL01000197">
    <property type="protein sequence ID" value="GES91179.1"/>
    <property type="molecule type" value="Genomic_DNA"/>
</dbReference>
<accession>A0A8H3LQD7</accession>
<feature type="compositionally biased region" description="Polar residues" evidence="1">
    <location>
        <begin position="491"/>
        <end position="510"/>
    </location>
</feature>
<evidence type="ECO:0000313" key="3">
    <source>
        <dbReference type="Proteomes" id="UP000615446"/>
    </source>
</evidence>
<name>A0A8H3LQD7_9GLOM</name>
<organism evidence="2 3">
    <name type="scientific">Rhizophagus clarus</name>
    <dbReference type="NCBI Taxonomy" id="94130"/>
    <lineage>
        <taxon>Eukaryota</taxon>
        <taxon>Fungi</taxon>
        <taxon>Fungi incertae sedis</taxon>
        <taxon>Mucoromycota</taxon>
        <taxon>Glomeromycotina</taxon>
        <taxon>Glomeromycetes</taxon>
        <taxon>Glomerales</taxon>
        <taxon>Glomeraceae</taxon>
        <taxon>Rhizophagus</taxon>
    </lineage>
</organism>